<sequence>MIQAQPKTNDLLEQMNAIRKRGMVVPLDFSMMRIKREIESIKHADEVDYHQLMSAFYALTGKHDEMNRFCLICMNKYQDEESILFAAASYSTAGFYTEAVQALSRLDFKCPSSVDSKSELAEGLFQVKMFEMFTHTLSVANVLTEHINRTFAVFHTAGEILSRRNISQASVDAMLDLAWKVMRDHHILVVRNTSVLPAESDDTLTIMIPIALPAATVAKMDWEYTERLFAELPDAPTQSVFIGFMTNDPAH</sequence>
<evidence type="ECO:0000313" key="2">
    <source>
        <dbReference type="Proteomes" id="UP000033070"/>
    </source>
</evidence>
<proteinExistence type="predicted"/>
<organism evidence="1 2">
    <name type="scientific">Ferriphaselus amnicola</name>
    <dbReference type="NCBI Taxonomy" id="1188319"/>
    <lineage>
        <taxon>Bacteria</taxon>
        <taxon>Pseudomonadati</taxon>
        <taxon>Pseudomonadota</taxon>
        <taxon>Betaproteobacteria</taxon>
        <taxon>Nitrosomonadales</taxon>
        <taxon>Gallionellaceae</taxon>
        <taxon>Ferriphaselus</taxon>
    </lineage>
</organism>
<dbReference type="AlphaFoldDB" id="A0A2Z6GCQ0"/>
<reference evidence="1 2" key="1">
    <citation type="submission" date="2018-06" db="EMBL/GenBank/DDBJ databases">
        <title>OYT1 Genome Sequencing.</title>
        <authorList>
            <person name="Kato S."/>
            <person name="Itoh T."/>
            <person name="Ohkuma M."/>
        </authorList>
    </citation>
    <scope>NUCLEOTIDE SEQUENCE [LARGE SCALE GENOMIC DNA]</scope>
    <source>
        <strain evidence="1 2">OYT1</strain>
    </source>
</reference>
<keyword evidence="2" id="KW-1185">Reference proteome</keyword>
<gene>
    <name evidence="1" type="ORF">OYT1_ch1607</name>
</gene>
<dbReference type="RefSeq" id="WP_062627558.1">
    <property type="nucleotide sequence ID" value="NZ_AP018738.1"/>
</dbReference>
<evidence type="ECO:0000313" key="1">
    <source>
        <dbReference type="EMBL" id="BBE51154.1"/>
    </source>
</evidence>
<protein>
    <submittedName>
        <fullName evidence="1">Uncharacterized protein</fullName>
    </submittedName>
</protein>
<dbReference type="Proteomes" id="UP000033070">
    <property type="component" value="Chromosome"/>
</dbReference>
<dbReference type="STRING" id="1188319.OYT1_02457"/>
<dbReference type="EMBL" id="AP018738">
    <property type="protein sequence ID" value="BBE51154.1"/>
    <property type="molecule type" value="Genomic_DNA"/>
</dbReference>
<name>A0A2Z6GCQ0_9PROT</name>
<accession>A0A2Z6GCQ0</accession>
<dbReference type="KEGG" id="fam:OYT1_ch1607"/>
<dbReference type="OrthoDB" id="9181683at2"/>